<evidence type="ECO:0000313" key="1">
    <source>
        <dbReference type="EMBL" id="KAJ7666518.1"/>
    </source>
</evidence>
<dbReference type="EMBL" id="JARKIE010000208">
    <property type="protein sequence ID" value="KAJ7666518.1"/>
    <property type="molecule type" value="Genomic_DNA"/>
</dbReference>
<dbReference type="Proteomes" id="UP001221757">
    <property type="component" value="Unassembled WGS sequence"/>
</dbReference>
<keyword evidence="2" id="KW-1185">Reference proteome</keyword>
<reference evidence="1" key="1">
    <citation type="submission" date="2023-03" db="EMBL/GenBank/DDBJ databases">
        <title>Massive genome expansion in bonnet fungi (Mycena s.s.) driven by repeated elements and novel gene families across ecological guilds.</title>
        <authorList>
            <consortium name="Lawrence Berkeley National Laboratory"/>
            <person name="Harder C.B."/>
            <person name="Miyauchi S."/>
            <person name="Viragh M."/>
            <person name="Kuo A."/>
            <person name="Thoen E."/>
            <person name="Andreopoulos B."/>
            <person name="Lu D."/>
            <person name="Skrede I."/>
            <person name="Drula E."/>
            <person name="Henrissat B."/>
            <person name="Morin E."/>
            <person name="Kohler A."/>
            <person name="Barry K."/>
            <person name="LaButti K."/>
            <person name="Morin E."/>
            <person name="Salamov A."/>
            <person name="Lipzen A."/>
            <person name="Mereny Z."/>
            <person name="Hegedus B."/>
            <person name="Baldrian P."/>
            <person name="Stursova M."/>
            <person name="Weitz H."/>
            <person name="Taylor A."/>
            <person name="Grigoriev I.V."/>
            <person name="Nagy L.G."/>
            <person name="Martin F."/>
            <person name="Kauserud H."/>
        </authorList>
    </citation>
    <scope>NUCLEOTIDE SEQUENCE</scope>
    <source>
        <strain evidence="1">CBHHK067</strain>
    </source>
</reference>
<protein>
    <submittedName>
        <fullName evidence="1">Uncharacterized protein</fullName>
    </submittedName>
</protein>
<accession>A0AAD7CX58</accession>
<gene>
    <name evidence="1" type="ORF">B0H17DRAFT_1089529</name>
</gene>
<dbReference type="AlphaFoldDB" id="A0AAD7CX58"/>
<name>A0AAD7CX58_MYCRO</name>
<organism evidence="1 2">
    <name type="scientific">Mycena rosella</name>
    <name type="common">Pink bonnet</name>
    <name type="synonym">Agaricus rosellus</name>
    <dbReference type="NCBI Taxonomy" id="1033263"/>
    <lineage>
        <taxon>Eukaryota</taxon>
        <taxon>Fungi</taxon>
        <taxon>Dikarya</taxon>
        <taxon>Basidiomycota</taxon>
        <taxon>Agaricomycotina</taxon>
        <taxon>Agaricomycetes</taxon>
        <taxon>Agaricomycetidae</taxon>
        <taxon>Agaricales</taxon>
        <taxon>Marasmiineae</taxon>
        <taxon>Mycenaceae</taxon>
        <taxon>Mycena</taxon>
    </lineage>
</organism>
<proteinExistence type="predicted"/>
<sequence>MTLRQLHPASGNFLNIPGGLIVVLRRELGMPELDRSPTLLGNVPTWARSPPTSMGAL</sequence>
<comment type="caution">
    <text evidence="1">The sequence shown here is derived from an EMBL/GenBank/DDBJ whole genome shotgun (WGS) entry which is preliminary data.</text>
</comment>
<feature type="non-terminal residue" evidence="1">
    <location>
        <position position="1"/>
    </location>
</feature>
<evidence type="ECO:0000313" key="2">
    <source>
        <dbReference type="Proteomes" id="UP001221757"/>
    </source>
</evidence>